<evidence type="ECO:0000313" key="1">
    <source>
        <dbReference type="EMBL" id="KYQ54054.1"/>
    </source>
</evidence>
<dbReference type="STRING" id="64791.A0A151X1D3"/>
<keyword evidence="2" id="KW-1185">Reference proteome</keyword>
<sequence>MLSPLHQLLLTLRFYATGTFQDAIADFGGIHKSIMCRIIKKVTKTIASLRPQYINFPNTNQSLRQTKERFYSIVCFPRVVGAIDGTHVKILSPGIKLKMIDKFIVFTSYLYS</sequence>
<protein>
    <submittedName>
        <fullName evidence="1">Putative nuclease HARBI1</fullName>
    </submittedName>
</protein>
<dbReference type="Proteomes" id="UP000075809">
    <property type="component" value="Unassembled WGS sequence"/>
</dbReference>
<organism evidence="1 2">
    <name type="scientific">Mycetomoellerius zeteki</name>
    <dbReference type="NCBI Taxonomy" id="64791"/>
    <lineage>
        <taxon>Eukaryota</taxon>
        <taxon>Metazoa</taxon>
        <taxon>Ecdysozoa</taxon>
        <taxon>Arthropoda</taxon>
        <taxon>Hexapoda</taxon>
        <taxon>Insecta</taxon>
        <taxon>Pterygota</taxon>
        <taxon>Neoptera</taxon>
        <taxon>Endopterygota</taxon>
        <taxon>Hymenoptera</taxon>
        <taxon>Apocrita</taxon>
        <taxon>Aculeata</taxon>
        <taxon>Formicoidea</taxon>
        <taxon>Formicidae</taxon>
        <taxon>Myrmicinae</taxon>
        <taxon>Mycetomoellerius</taxon>
    </lineage>
</organism>
<evidence type="ECO:0000313" key="2">
    <source>
        <dbReference type="Proteomes" id="UP000075809"/>
    </source>
</evidence>
<gene>
    <name evidence="1" type="ORF">ALC60_07042</name>
</gene>
<dbReference type="EMBL" id="KQ982596">
    <property type="protein sequence ID" value="KYQ54054.1"/>
    <property type="molecule type" value="Genomic_DNA"/>
</dbReference>
<name>A0A151X1D3_9HYME</name>
<proteinExistence type="predicted"/>
<accession>A0A151X1D3</accession>
<reference evidence="1 2" key="1">
    <citation type="submission" date="2015-09" db="EMBL/GenBank/DDBJ databases">
        <title>Trachymyrmex zeteki WGS genome.</title>
        <authorList>
            <person name="Nygaard S."/>
            <person name="Hu H."/>
            <person name="Boomsma J."/>
            <person name="Zhang G."/>
        </authorList>
    </citation>
    <scope>NUCLEOTIDE SEQUENCE [LARGE SCALE GENOMIC DNA]</scope>
    <source>
        <strain evidence="1">Tzet28-1</strain>
        <tissue evidence="1">Whole body</tissue>
    </source>
</reference>
<dbReference type="AlphaFoldDB" id="A0A151X1D3"/>